<dbReference type="Proteomes" id="UP000824633">
    <property type="component" value="Chromosome"/>
</dbReference>
<dbReference type="EMBL" id="AP024849">
    <property type="protein sequence ID" value="BCZ48439.1"/>
    <property type="molecule type" value="Genomic_DNA"/>
</dbReference>
<proteinExistence type="predicted"/>
<reference evidence="2" key="1">
    <citation type="submission" date="2021-07" db="EMBL/GenBank/DDBJ databases">
        <title>Complete genome sequencing of a Clostridium isolate.</title>
        <authorList>
            <person name="Ueki A."/>
            <person name="Tonouchi A."/>
        </authorList>
    </citation>
    <scope>NUCLEOTIDE SEQUENCE [LARGE SCALE GENOMIC DNA]</scope>
    <source>
        <strain evidence="2">C5S11</strain>
    </source>
</reference>
<accession>A0ABN6J280</accession>
<sequence>MSDETKKIDSVDQVTVSSTVLSNLFGLTTRRIRQLENEGVIKKIARGKYSLQDNIKSYITFIKASADLKENKTEEGKVDYDEEHALLERRKREKIELELASMRGTMHFSEDVERVMNDMLSNFRAKILALPSRVAPRLMGIDTIADIQEILQIEVLDALNELSKYNPSDFYSEKYVDIVEDEINDEDLETNEEETTDS</sequence>
<dbReference type="RefSeq" id="WP_224034702.1">
    <property type="nucleotide sequence ID" value="NZ_AP024849.1"/>
</dbReference>
<protein>
    <recommendedName>
        <fullName evidence="3">Phage DNA packaging protein Nu1</fullName>
    </recommendedName>
</protein>
<name>A0ABN6J280_9CLOT</name>
<organism evidence="1 2">
    <name type="scientific">Clostridium gelidum</name>
    <dbReference type="NCBI Taxonomy" id="704125"/>
    <lineage>
        <taxon>Bacteria</taxon>
        <taxon>Bacillati</taxon>
        <taxon>Bacillota</taxon>
        <taxon>Clostridia</taxon>
        <taxon>Eubacteriales</taxon>
        <taxon>Clostridiaceae</taxon>
        <taxon>Clostridium</taxon>
    </lineage>
</organism>
<evidence type="ECO:0000313" key="1">
    <source>
        <dbReference type="EMBL" id="BCZ48439.1"/>
    </source>
</evidence>
<gene>
    <name evidence="1" type="ORF">psyc5s11_45060</name>
</gene>
<evidence type="ECO:0008006" key="3">
    <source>
        <dbReference type="Google" id="ProtNLM"/>
    </source>
</evidence>
<keyword evidence="2" id="KW-1185">Reference proteome</keyword>
<evidence type="ECO:0000313" key="2">
    <source>
        <dbReference type="Proteomes" id="UP000824633"/>
    </source>
</evidence>